<dbReference type="AlphaFoldDB" id="A0A0C3CWB3"/>
<name>A0A0C3CWB3_HEBCY</name>
<evidence type="ECO:0000313" key="2">
    <source>
        <dbReference type="Proteomes" id="UP000053424"/>
    </source>
</evidence>
<evidence type="ECO:0000313" key="1">
    <source>
        <dbReference type="EMBL" id="KIM48096.1"/>
    </source>
</evidence>
<reference evidence="1 2" key="1">
    <citation type="submission" date="2014-04" db="EMBL/GenBank/DDBJ databases">
        <authorList>
            <consortium name="DOE Joint Genome Institute"/>
            <person name="Kuo A."/>
            <person name="Gay G."/>
            <person name="Dore J."/>
            <person name="Kohler A."/>
            <person name="Nagy L.G."/>
            <person name="Floudas D."/>
            <person name="Copeland A."/>
            <person name="Barry K.W."/>
            <person name="Cichocki N."/>
            <person name="Veneault-Fourrey C."/>
            <person name="LaButti K."/>
            <person name="Lindquist E.A."/>
            <person name="Lipzen A."/>
            <person name="Lundell T."/>
            <person name="Morin E."/>
            <person name="Murat C."/>
            <person name="Sun H."/>
            <person name="Tunlid A."/>
            <person name="Henrissat B."/>
            <person name="Grigoriev I.V."/>
            <person name="Hibbett D.S."/>
            <person name="Martin F."/>
            <person name="Nordberg H.P."/>
            <person name="Cantor M.N."/>
            <person name="Hua S.X."/>
        </authorList>
    </citation>
    <scope>NUCLEOTIDE SEQUENCE [LARGE SCALE GENOMIC DNA]</scope>
    <source>
        <strain evidence="2">h7</strain>
    </source>
</reference>
<sequence length="83" mass="9815">MDCTRYLYNPMYHYRDYLVPSIHVMFFYIAYPRCVYDESTCSRQTLIELVPTSFLVTAKLLLLESIFLSVPFSPRHDHKSSSP</sequence>
<dbReference type="EMBL" id="KN831769">
    <property type="protein sequence ID" value="KIM48096.1"/>
    <property type="molecule type" value="Genomic_DNA"/>
</dbReference>
<dbReference type="Proteomes" id="UP000053424">
    <property type="component" value="Unassembled WGS sequence"/>
</dbReference>
<accession>A0A0C3CWB3</accession>
<dbReference type="HOGENOM" id="CLU_2542816_0_0_1"/>
<proteinExistence type="predicted"/>
<protein>
    <submittedName>
        <fullName evidence="1">Uncharacterized protein</fullName>
    </submittedName>
</protein>
<gene>
    <name evidence="1" type="ORF">M413DRAFT_221144</name>
</gene>
<keyword evidence="2" id="KW-1185">Reference proteome</keyword>
<organism evidence="1 2">
    <name type="scientific">Hebeloma cylindrosporum</name>
    <dbReference type="NCBI Taxonomy" id="76867"/>
    <lineage>
        <taxon>Eukaryota</taxon>
        <taxon>Fungi</taxon>
        <taxon>Dikarya</taxon>
        <taxon>Basidiomycota</taxon>
        <taxon>Agaricomycotina</taxon>
        <taxon>Agaricomycetes</taxon>
        <taxon>Agaricomycetidae</taxon>
        <taxon>Agaricales</taxon>
        <taxon>Agaricineae</taxon>
        <taxon>Hymenogastraceae</taxon>
        <taxon>Hebeloma</taxon>
    </lineage>
</organism>
<reference evidence="2" key="2">
    <citation type="submission" date="2015-01" db="EMBL/GenBank/DDBJ databases">
        <title>Evolutionary Origins and Diversification of the Mycorrhizal Mutualists.</title>
        <authorList>
            <consortium name="DOE Joint Genome Institute"/>
            <consortium name="Mycorrhizal Genomics Consortium"/>
            <person name="Kohler A."/>
            <person name="Kuo A."/>
            <person name="Nagy L.G."/>
            <person name="Floudas D."/>
            <person name="Copeland A."/>
            <person name="Barry K.W."/>
            <person name="Cichocki N."/>
            <person name="Veneault-Fourrey C."/>
            <person name="LaButti K."/>
            <person name="Lindquist E.A."/>
            <person name="Lipzen A."/>
            <person name="Lundell T."/>
            <person name="Morin E."/>
            <person name="Murat C."/>
            <person name="Riley R."/>
            <person name="Ohm R."/>
            <person name="Sun H."/>
            <person name="Tunlid A."/>
            <person name="Henrissat B."/>
            <person name="Grigoriev I.V."/>
            <person name="Hibbett D.S."/>
            <person name="Martin F."/>
        </authorList>
    </citation>
    <scope>NUCLEOTIDE SEQUENCE [LARGE SCALE GENOMIC DNA]</scope>
    <source>
        <strain evidence="2">h7</strain>
    </source>
</reference>